<evidence type="ECO:0000256" key="1">
    <source>
        <dbReference type="SAM" id="MobiDB-lite"/>
    </source>
</evidence>
<dbReference type="OrthoDB" id="9812722at2"/>
<dbReference type="Pfam" id="PF12118">
    <property type="entry name" value="SprA-related"/>
    <property type="match status" value="1"/>
</dbReference>
<dbReference type="InterPro" id="IPR021973">
    <property type="entry name" value="SprA-related"/>
</dbReference>
<dbReference type="AlphaFoldDB" id="A0A4R6M9I8"/>
<feature type="region of interest" description="Disordered" evidence="1">
    <location>
        <begin position="19"/>
        <end position="154"/>
    </location>
</feature>
<dbReference type="Proteomes" id="UP000294656">
    <property type="component" value="Unassembled WGS sequence"/>
</dbReference>
<sequence length="280" mass="29983">MSCSVSSSCGVSYSYEAQSLHSARQEDTNAINAPAGAEDNIGLRASSDYSITLSEESQQAYNEDSAEQKPNAEDASSTDTVTSENTEESEENKESNPTELTEEEQQEVEQLQDRHDEVVTHEQAHASVGGQYAGAPQYSYEQGPDGQRYATDGEVQIDVGEVSGDPDATIAKMEQVYRAALAPVEPSAADQNVAREAQSNIAEAKAEIAKEATAPVDSKTTEPSNNTEEKSNNSSTNDSAFQAEAASRSAPTNNTNLNQTLLSSYENSYTTKQSSFYASA</sequence>
<feature type="compositionally biased region" description="Low complexity" evidence="1">
    <location>
        <begin position="252"/>
        <end position="262"/>
    </location>
</feature>
<accession>A0A4R6M9I8</accession>
<comment type="caution">
    <text evidence="2">The sequence shown here is derived from an EMBL/GenBank/DDBJ whole genome shotgun (WGS) entry which is preliminary data.</text>
</comment>
<feature type="compositionally biased region" description="Polar residues" evidence="1">
    <location>
        <begin position="47"/>
        <end position="62"/>
    </location>
</feature>
<dbReference type="RefSeq" id="WP_133504347.1">
    <property type="nucleotide sequence ID" value="NZ_SNXC01000013.1"/>
</dbReference>
<feature type="region of interest" description="Disordered" evidence="1">
    <location>
        <begin position="204"/>
        <end position="265"/>
    </location>
</feature>
<gene>
    <name evidence="2" type="ORF">DFP79_2618</name>
</gene>
<keyword evidence="3" id="KW-1185">Reference proteome</keyword>
<evidence type="ECO:0000313" key="2">
    <source>
        <dbReference type="EMBL" id="TDO96849.1"/>
    </source>
</evidence>
<dbReference type="EMBL" id="SNXC01000013">
    <property type="protein sequence ID" value="TDO96849.1"/>
    <property type="molecule type" value="Genomic_DNA"/>
</dbReference>
<organism evidence="2 3">
    <name type="scientific">Marinomonas balearica</name>
    <dbReference type="NCBI Taxonomy" id="491947"/>
    <lineage>
        <taxon>Bacteria</taxon>
        <taxon>Pseudomonadati</taxon>
        <taxon>Pseudomonadota</taxon>
        <taxon>Gammaproteobacteria</taxon>
        <taxon>Oceanospirillales</taxon>
        <taxon>Oceanospirillaceae</taxon>
        <taxon>Marinomonas</taxon>
    </lineage>
</organism>
<name>A0A4R6M9I8_9GAMM</name>
<protein>
    <submittedName>
        <fullName evidence="2">SprA family protein</fullName>
    </submittedName>
</protein>
<feature type="compositionally biased region" description="Low complexity" evidence="1">
    <location>
        <begin position="221"/>
        <end position="237"/>
    </location>
</feature>
<proteinExistence type="predicted"/>
<reference evidence="2 3" key="1">
    <citation type="submission" date="2019-03" db="EMBL/GenBank/DDBJ databases">
        <title>Genomic Encyclopedia of Type Strains, Phase III (KMG-III): the genomes of soil and plant-associated and newly described type strains.</title>
        <authorList>
            <person name="Whitman W."/>
        </authorList>
    </citation>
    <scope>NUCLEOTIDE SEQUENCE [LARGE SCALE GENOMIC DNA]</scope>
    <source>
        <strain evidence="2 3">CECT 7378</strain>
    </source>
</reference>
<evidence type="ECO:0000313" key="3">
    <source>
        <dbReference type="Proteomes" id="UP000294656"/>
    </source>
</evidence>
<feature type="compositionally biased region" description="Basic and acidic residues" evidence="1">
    <location>
        <begin position="111"/>
        <end position="124"/>
    </location>
</feature>